<reference evidence="6" key="1">
    <citation type="submission" date="2022-12" db="EMBL/GenBank/DDBJ databases">
        <authorList>
            <person name="Webb A."/>
        </authorList>
    </citation>
    <scope>NUCLEOTIDE SEQUENCE</scope>
    <source>
        <strain evidence="6">Hp1</strain>
    </source>
</reference>
<dbReference type="Proteomes" id="UP001162031">
    <property type="component" value="Unassembled WGS sequence"/>
</dbReference>
<dbReference type="GO" id="GO:0006457">
    <property type="term" value="P:protein folding"/>
    <property type="evidence" value="ECO:0007669"/>
    <property type="project" value="TreeGrafter"/>
</dbReference>
<dbReference type="GO" id="GO:0005739">
    <property type="term" value="C:mitochondrion"/>
    <property type="evidence" value="ECO:0007669"/>
    <property type="project" value="TreeGrafter"/>
</dbReference>
<sequence length="190" mass="20616">MWPRALHRAAALRPSRAAVHSLSYHVRRSASSSTSLRAASVSYCSSHNRFFATHRPTADNANTADHHDVAISSNNMSGSTDSAAADWSGAPGIETSGDKFVMVYTCSVCETRSAKTISKHAYYNGVVLVRCPGCENLHLVADRLGWFEDESADVESLLAQKGEKVRFVTEDNVLELTANDVLGTKSQDLI</sequence>
<accession>A0AAV0UC34</accession>
<protein>
    <recommendedName>
        <fullName evidence="5">DNL-type domain-containing protein</fullName>
    </recommendedName>
</protein>
<evidence type="ECO:0000256" key="3">
    <source>
        <dbReference type="ARBA" id="ARBA00022833"/>
    </source>
</evidence>
<feature type="domain" description="DNL-type" evidence="5">
    <location>
        <begin position="95"/>
        <end position="190"/>
    </location>
</feature>
<dbReference type="GO" id="GO:0050821">
    <property type="term" value="P:protein stabilization"/>
    <property type="evidence" value="ECO:0007669"/>
    <property type="project" value="TreeGrafter"/>
</dbReference>
<keyword evidence="7" id="KW-1185">Reference proteome</keyword>
<evidence type="ECO:0000313" key="6">
    <source>
        <dbReference type="EMBL" id="CAI5732726.1"/>
    </source>
</evidence>
<dbReference type="InterPro" id="IPR024158">
    <property type="entry name" value="Mt_import_TIM15"/>
</dbReference>
<dbReference type="PROSITE" id="PS51501">
    <property type="entry name" value="ZF_DNL"/>
    <property type="match status" value="1"/>
</dbReference>
<dbReference type="PANTHER" id="PTHR20922">
    <property type="entry name" value="DNL-TYPE ZINC FINGER PROTEIN"/>
    <property type="match status" value="1"/>
</dbReference>
<keyword evidence="2 4" id="KW-0863">Zinc-finger</keyword>
<keyword evidence="1" id="KW-0479">Metal-binding</keyword>
<evidence type="ECO:0000313" key="7">
    <source>
        <dbReference type="Proteomes" id="UP001162031"/>
    </source>
</evidence>
<dbReference type="GO" id="GO:0030150">
    <property type="term" value="P:protein import into mitochondrial matrix"/>
    <property type="evidence" value="ECO:0007669"/>
    <property type="project" value="TreeGrafter"/>
</dbReference>
<keyword evidence="3" id="KW-0862">Zinc</keyword>
<dbReference type="Pfam" id="PF05180">
    <property type="entry name" value="zf-DNL"/>
    <property type="match status" value="1"/>
</dbReference>
<dbReference type="EMBL" id="CANTFL010001181">
    <property type="protein sequence ID" value="CAI5732726.1"/>
    <property type="molecule type" value="Genomic_DNA"/>
</dbReference>
<evidence type="ECO:0000256" key="2">
    <source>
        <dbReference type="ARBA" id="ARBA00022771"/>
    </source>
</evidence>
<organism evidence="6 7">
    <name type="scientific">Hyaloperonospora brassicae</name>
    <name type="common">Brassica downy mildew</name>
    <name type="synonym">Peronospora brassicae</name>
    <dbReference type="NCBI Taxonomy" id="162125"/>
    <lineage>
        <taxon>Eukaryota</taxon>
        <taxon>Sar</taxon>
        <taxon>Stramenopiles</taxon>
        <taxon>Oomycota</taxon>
        <taxon>Peronosporomycetes</taxon>
        <taxon>Peronosporales</taxon>
        <taxon>Peronosporaceae</taxon>
        <taxon>Hyaloperonospora</taxon>
    </lineage>
</organism>
<evidence type="ECO:0000256" key="1">
    <source>
        <dbReference type="ARBA" id="ARBA00022723"/>
    </source>
</evidence>
<comment type="caution">
    <text evidence="6">The sequence shown here is derived from an EMBL/GenBank/DDBJ whole genome shotgun (WGS) entry which is preliminary data.</text>
</comment>
<evidence type="ECO:0000259" key="5">
    <source>
        <dbReference type="PROSITE" id="PS51501"/>
    </source>
</evidence>
<name>A0AAV0UC34_HYABA</name>
<gene>
    <name evidence="6" type="ORF">HBR001_LOCUS5610</name>
</gene>
<dbReference type="GO" id="GO:0008270">
    <property type="term" value="F:zinc ion binding"/>
    <property type="evidence" value="ECO:0007669"/>
    <property type="project" value="UniProtKB-KW"/>
</dbReference>
<proteinExistence type="predicted"/>
<dbReference type="PANTHER" id="PTHR20922:SF13">
    <property type="entry name" value="DNL-TYPE ZINC FINGER PROTEIN"/>
    <property type="match status" value="1"/>
</dbReference>
<dbReference type="GO" id="GO:0051087">
    <property type="term" value="F:protein-folding chaperone binding"/>
    <property type="evidence" value="ECO:0007669"/>
    <property type="project" value="TreeGrafter"/>
</dbReference>
<dbReference type="AlphaFoldDB" id="A0AAV0UC34"/>
<dbReference type="InterPro" id="IPR007853">
    <property type="entry name" value="Znf_DNL-typ"/>
</dbReference>
<evidence type="ECO:0000256" key="4">
    <source>
        <dbReference type="PROSITE-ProRule" id="PRU00834"/>
    </source>
</evidence>